<accession>A0A0S3KDT7</accession>
<dbReference type="EMBL" id="JXLC01000026">
    <property type="protein sequence ID" value="OJG88189.1"/>
    <property type="molecule type" value="Genomic_DNA"/>
</dbReference>
<evidence type="ECO:0000313" key="1">
    <source>
        <dbReference type="EMBL" id="ALS02414.1"/>
    </source>
</evidence>
<reference evidence="2 4" key="1">
    <citation type="submission" date="2014-12" db="EMBL/GenBank/DDBJ databases">
        <title>Draft genome sequences of 29 type strains of Enterococci.</title>
        <authorList>
            <person name="Zhong Z."/>
            <person name="Sun Z."/>
            <person name="Liu W."/>
            <person name="Zhang W."/>
            <person name="Zhang H."/>
        </authorList>
    </citation>
    <scope>NUCLEOTIDE SEQUENCE [LARGE SCALE GENOMIC DNA]</scope>
    <source>
        <strain evidence="2 4">DSM 22801</strain>
    </source>
</reference>
<dbReference type="Proteomes" id="UP000065511">
    <property type="component" value="Chromosome"/>
</dbReference>
<gene>
    <name evidence="1" type="ORF">ATZ33_13765</name>
    <name evidence="2" type="ORF">RV15_GL001848</name>
</gene>
<dbReference type="RefSeq" id="WP_071878835.1">
    <property type="nucleotide sequence ID" value="NZ_JXLC01000026.1"/>
</dbReference>
<dbReference type="Proteomes" id="UP000183039">
    <property type="component" value="Unassembled WGS sequence"/>
</dbReference>
<evidence type="ECO:0000313" key="2">
    <source>
        <dbReference type="EMBL" id="OJG88189.1"/>
    </source>
</evidence>
<evidence type="ECO:0000313" key="4">
    <source>
        <dbReference type="Proteomes" id="UP000183039"/>
    </source>
</evidence>
<protein>
    <submittedName>
        <fullName evidence="2">Uncharacterized protein</fullName>
    </submittedName>
</protein>
<evidence type="ECO:0000313" key="3">
    <source>
        <dbReference type="Proteomes" id="UP000065511"/>
    </source>
</evidence>
<sequence length="213" mass="25654">MLSHGNIIKLLAEKDILVVEEDNKLYVDDRKDKSIPLENHYGISIEHGKWSYFLYKLEKRNTAEIEVLKQFENKEIAENYLFFKELNNYFLFEIVIPNRNYDIDNWTIETVKEDMARLKIPQSYFSYVNKINSNSIYFFEEHGFWYQGYINNDRKLIFKTEPGTSDSEWLLSLYANEVYVLYLVDLYEKELLERKIISDPFTDTEKLIVLDYK</sequence>
<reference evidence="1 3" key="2">
    <citation type="submission" date="2015-12" db="EMBL/GenBank/DDBJ databases">
        <authorList>
            <person name="Lauer A."/>
            <person name="Humrighouse B."/>
            <person name="Loparev V."/>
            <person name="Shewmaker P.L."/>
            <person name="Whitney A.M."/>
            <person name="McLaughlin R.W."/>
        </authorList>
    </citation>
    <scope>NUCLEOTIDE SEQUENCE [LARGE SCALE GENOMIC DNA]</scope>
    <source>
        <strain evidence="1 3">LMG 23085</strain>
    </source>
</reference>
<dbReference type="EMBL" id="CP013614">
    <property type="protein sequence ID" value="ALS02414.1"/>
    <property type="molecule type" value="Genomic_DNA"/>
</dbReference>
<dbReference type="KEGG" id="ess:ATZ33_13765"/>
<proteinExistence type="predicted"/>
<organism evidence="2 4">
    <name type="scientific">Enterococcus silesiacus</name>
    <dbReference type="NCBI Taxonomy" id="332949"/>
    <lineage>
        <taxon>Bacteria</taxon>
        <taxon>Bacillati</taxon>
        <taxon>Bacillota</taxon>
        <taxon>Bacilli</taxon>
        <taxon>Lactobacillales</taxon>
        <taxon>Enterococcaceae</taxon>
        <taxon>Enterococcus</taxon>
    </lineage>
</organism>
<keyword evidence="3" id="KW-1185">Reference proteome</keyword>
<dbReference type="AlphaFoldDB" id="A0A0S3KDT7"/>
<name>A0A0S3KDT7_9ENTE</name>
<dbReference type="OrthoDB" id="3010211at2"/>